<dbReference type="EMBL" id="BAAAXZ010000034">
    <property type="protein sequence ID" value="GAA2915458.1"/>
    <property type="molecule type" value="Genomic_DNA"/>
</dbReference>
<dbReference type="SUPFAM" id="SSF47413">
    <property type="entry name" value="lambda repressor-like DNA-binding domains"/>
    <property type="match status" value="1"/>
</dbReference>
<dbReference type="Pfam" id="PF13560">
    <property type="entry name" value="HTH_31"/>
    <property type="match status" value="1"/>
</dbReference>
<evidence type="ECO:0000313" key="2">
    <source>
        <dbReference type="EMBL" id="GAA2915458.1"/>
    </source>
</evidence>
<gene>
    <name evidence="2" type="ORF">GCM10020221_09000</name>
</gene>
<dbReference type="Pfam" id="PF19054">
    <property type="entry name" value="DUF5753"/>
    <property type="match status" value="1"/>
</dbReference>
<comment type="caution">
    <text evidence="2">The sequence shown here is derived from an EMBL/GenBank/DDBJ whole genome shotgun (WGS) entry which is preliminary data.</text>
</comment>
<dbReference type="CDD" id="cd00093">
    <property type="entry name" value="HTH_XRE"/>
    <property type="match status" value="1"/>
</dbReference>
<evidence type="ECO:0000313" key="3">
    <source>
        <dbReference type="Proteomes" id="UP001501102"/>
    </source>
</evidence>
<name>A0ABN3WGP0_STRTU</name>
<dbReference type="Proteomes" id="UP001501102">
    <property type="component" value="Unassembled WGS sequence"/>
</dbReference>
<accession>A0ABN3WGP0</accession>
<dbReference type="InterPro" id="IPR010982">
    <property type="entry name" value="Lambda_DNA-bd_dom_sf"/>
</dbReference>
<sequence>MNPTDLGKALRELRLASGKQAKVVARSAAMSPSKLSKIENGALPPSVIDVERVLTALEVSDEVKGQLTEVARQVATEATAWRIYHRSGLHKHQDAIGAVEAQTHLMRLFQPSCVPGLLQTPEYVRGVLRNRDLTEDALEKMLGARLRRQGVLYDRERSFHFLITESVLRWRIVPPPMMAAQLDKLVTMSRMPNIAIGIVPLSGMMPTLPTSSFVVFDARLVIVEVPHAEITTSELRDVELYVSKFAAFEDVAVYGEGMRSFVVSLRDEFLSEQETC</sequence>
<proteinExistence type="predicted"/>
<organism evidence="2 3">
    <name type="scientific">Streptomyces thioluteus</name>
    <dbReference type="NCBI Taxonomy" id="66431"/>
    <lineage>
        <taxon>Bacteria</taxon>
        <taxon>Bacillati</taxon>
        <taxon>Actinomycetota</taxon>
        <taxon>Actinomycetes</taxon>
        <taxon>Kitasatosporales</taxon>
        <taxon>Streptomycetaceae</taxon>
        <taxon>Streptomyces</taxon>
    </lineage>
</organism>
<reference evidence="2 3" key="1">
    <citation type="journal article" date="2019" name="Int. J. Syst. Evol. Microbiol.">
        <title>The Global Catalogue of Microorganisms (GCM) 10K type strain sequencing project: providing services to taxonomists for standard genome sequencing and annotation.</title>
        <authorList>
            <consortium name="The Broad Institute Genomics Platform"/>
            <consortium name="The Broad Institute Genome Sequencing Center for Infectious Disease"/>
            <person name="Wu L."/>
            <person name="Ma J."/>
        </authorList>
    </citation>
    <scope>NUCLEOTIDE SEQUENCE [LARGE SCALE GENOMIC DNA]</scope>
    <source>
        <strain evidence="2 3">JCM 4087</strain>
    </source>
</reference>
<dbReference type="SMART" id="SM00530">
    <property type="entry name" value="HTH_XRE"/>
    <property type="match status" value="1"/>
</dbReference>
<keyword evidence="3" id="KW-1185">Reference proteome</keyword>
<dbReference type="InterPro" id="IPR001387">
    <property type="entry name" value="Cro/C1-type_HTH"/>
</dbReference>
<protein>
    <submittedName>
        <fullName evidence="2">Helix-turn-helix transcriptional regulator</fullName>
    </submittedName>
</protein>
<dbReference type="PROSITE" id="PS50943">
    <property type="entry name" value="HTH_CROC1"/>
    <property type="match status" value="1"/>
</dbReference>
<dbReference type="InterPro" id="IPR043917">
    <property type="entry name" value="DUF5753"/>
</dbReference>
<feature type="domain" description="HTH cro/C1-type" evidence="1">
    <location>
        <begin position="10"/>
        <end position="63"/>
    </location>
</feature>
<evidence type="ECO:0000259" key="1">
    <source>
        <dbReference type="PROSITE" id="PS50943"/>
    </source>
</evidence>
<dbReference type="Gene3D" id="1.10.260.40">
    <property type="entry name" value="lambda repressor-like DNA-binding domains"/>
    <property type="match status" value="1"/>
</dbReference>
<dbReference type="RefSeq" id="WP_344960998.1">
    <property type="nucleotide sequence ID" value="NZ_BAAAXZ010000034.1"/>
</dbReference>